<dbReference type="RefSeq" id="XP_067820217.1">
    <property type="nucleotide sequence ID" value="XM_067966920.1"/>
</dbReference>
<organism evidence="2 3">
    <name type="scientific">Bremia lactucae</name>
    <name type="common">Lettuce downy mildew</name>
    <dbReference type="NCBI Taxonomy" id="4779"/>
    <lineage>
        <taxon>Eukaryota</taxon>
        <taxon>Sar</taxon>
        <taxon>Stramenopiles</taxon>
        <taxon>Oomycota</taxon>
        <taxon>Peronosporomycetes</taxon>
        <taxon>Peronosporales</taxon>
        <taxon>Peronosporaceae</taxon>
        <taxon>Bremia</taxon>
    </lineage>
</organism>
<dbReference type="Proteomes" id="UP000294530">
    <property type="component" value="Unassembled WGS sequence"/>
</dbReference>
<name>A0A976FPW1_BRELC</name>
<dbReference type="GeneID" id="94352591"/>
<proteinExistence type="predicted"/>
<dbReference type="EMBL" id="SHOA02000001">
    <property type="protein sequence ID" value="TDH70718.1"/>
    <property type="molecule type" value="Genomic_DNA"/>
</dbReference>
<comment type="caution">
    <text evidence="2">The sequence shown here is derived from an EMBL/GenBank/DDBJ whole genome shotgun (WGS) entry which is preliminary data.</text>
</comment>
<dbReference type="KEGG" id="blac:94352591"/>
<evidence type="ECO:0000313" key="3">
    <source>
        <dbReference type="Proteomes" id="UP000294530"/>
    </source>
</evidence>
<keyword evidence="3" id="KW-1185">Reference proteome</keyword>
<accession>A0A976FPW1</accession>
<evidence type="ECO:0000313" key="2">
    <source>
        <dbReference type="EMBL" id="TDH70718.1"/>
    </source>
</evidence>
<dbReference type="AlphaFoldDB" id="A0A976FPW1"/>
<reference evidence="2 3" key="1">
    <citation type="journal article" date="2021" name="Genome Biol.">
        <title>AFLAP: assembly-free linkage analysis pipeline using k-mers from genome sequencing data.</title>
        <authorList>
            <person name="Fletcher K."/>
            <person name="Zhang L."/>
            <person name="Gil J."/>
            <person name="Han R."/>
            <person name="Cavanaugh K."/>
            <person name="Michelmore R."/>
        </authorList>
    </citation>
    <scope>NUCLEOTIDE SEQUENCE [LARGE SCALE GENOMIC DNA]</scope>
    <source>
        <strain evidence="2 3">SF5</strain>
    </source>
</reference>
<gene>
    <name evidence="2" type="ORF">CCR75_008873</name>
</gene>
<protein>
    <submittedName>
        <fullName evidence="2">Uncharacterized protein</fullName>
    </submittedName>
</protein>
<sequence length="733" mass="81473">MLTPKELHILQATVSLAIKHTSIFQDGSATSFHPTLLLLSNCADAGPNLWLHVVYQDAMTDKTEAGFFVSLPDGTALLYSSELSRFCSCCEVAKVSDLNNSGQKETTQCIGPVGSVNFLYCEVNNSETRARAFHPAFECVKIEKKGTKIMFSKRKHEKCSSSHTVYRICDTVLQESQIAIRESSLETAQLVEYLYHGKTIIITLRRGDWPQSVEKDSGRAWIMLRAEVLEQATKVSLEFCETIDKIFISVLGKENEADAVNDKNLDSDESIAYATQYSLHLDAGGRNAEVDSLYKNDGLQDTSNGKPAEEGAPTHYEDLDASCVRTDEKVDAKHMFYDQSRHNILLMLPNKKIVKTAADHSGACVDTGKTFDGMFLFESESPDAEKDKVLEIDRFIQLYDIISCAEFELESILESEAENIAVLGSQDDVFDPVDELIVDLTVENVEEAFDCGNFHFRDKKESCDDNSKSFKFNGISKIEWANYAVSILKNFGVIKYCEQKQALSSAEDNLSQALFIADDADLVLEVLVGSDPLSDEWFQDIAATESSQLFSRDKWNDTYKLIMDNAAPDEILESQLFGDDGNYDLTCSFKYPLTRHRYCQTNNKSSSSRYLLKSRPSQDQYACNENFTELGEKLLTPSQNQSVVPVSKPAAPSCLAEEKSTGILGSVSKPSESLVRSRPSVHAPAASSKRLTKSASLLSFQPKGDMLSMSSIPKPRGSLLKSKDRSSTTARQR</sequence>
<feature type="region of interest" description="Disordered" evidence="1">
    <location>
        <begin position="665"/>
        <end position="733"/>
    </location>
</feature>
<evidence type="ECO:0000256" key="1">
    <source>
        <dbReference type="SAM" id="MobiDB-lite"/>
    </source>
</evidence>
<dbReference type="OrthoDB" id="79921at2759"/>